<dbReference type="RefSeq" id="WP_129402019.1">
    <property type="nucleotide sequence ID" value="NZ_SDWT01000003.1"/>
</dbReference>
<dbReference type="Pfam" id="PF04655">
    <property type="entry name" value="APH_6_hur"/>
    <property type="match status" value="1"/>
</dbReference>
<reference evidence="1 2" key="1">
    <citation type="submission" date="2019-01" db="EMBL/GenBank/DDBJ databases">
        <title>Novel species of Nocardioides.</title>
        <authorList>
            <person name="Liu Q."/>
            <person name="Xin Y.-H."/>
        </authorList>
    </citation>
    <scope>NUCLEOTIDE SEQUENCE [LARGE SCALE GENOMIC DNA]</scope>
    <source>
        <strain evidence="1 2">CGMCC 4.6882</strain>
    </source>
</reference>
<proteinExistence type="predicted"/>
<dbReference type="InterPro" id="IPR006748">
    <property type="entry name" value="NH2Glyco/OHUrea_AB-resist_kin"/>
</dbReference>
<dbReference type="EMBL" id="SDWT01000003">
    <property type="protein sequence ID" value="RYB91124.1"/>
    <property type="molecule type" value="Genomic_DNA"/>
</dbReference>
<dbReference type="OrthoDB" id="3638028at2"/>
<organism evidence="1 2">
    <name type="scientific">Nocardioides oleivorans</name>
    <dbReference type="NCBI Taxonomy" id="273676"/>
    <lineage>
        <taxon>Bacteria</taxon>
        <taxon>Bacillati</taxon>
        <taxon>Actinomycetota</taxon>
        <taxon>Actinomycetes</taxon>
        <taxon>Propionibacteriales</taxon>
        <taxon>Nocardioidaceae</taxon>
        <taxon>Nocardioides</taxon>
    </lineage>
</organism>
<dbReference type="Proteomes" id="UP000294071">
    <property type="component" value="Unassembled WGS sequence"/>
</dbReference>
<sequence length="310" mass="34138">MSVTIPPGLLGQRELGKDWSDWLDRLPRLTGDLLDDWHLTPRGDSLHGYCSIVVPVVDADGVPGGLKVTFTGDDESLHEGLALQHWGGRGAVRLRRADPRRRALLLDWLPGPDLGDAWDVEACEVVGGLHRSLHLPALPQLATVSSYVARWLRELDALGRDIPIPRRYVDQALSLGADLLADDTPPVVVHGDLHYANVMADAAGEWLAIDPKPMAGDRHYEPAPMLWNRMDELSGPGAVGSVRDGLRRRFHAIVDAADLDESRARDWVVVRMVVNAGWSVQDAREADRALGPDEQDWITRCIAITKAVQD</sequence>
<evidence type="ECO:0000313" key="1">
    <source>
        <dbReference type="EMBL" id="RYB91124.1"/>
    </source>
</evidence>
<gene>
    <name evidence="1" type="ORF">EUA93_19575</name>
</gene>
<dbReference type="InterPro" id="IPR011009">
    <property type="entry name" value="Kinase-like_dom_sf"/>
</dbReference>
<comment type="caution">
    <text evidence="1">The sequence shown here is derived from an EMBL/GenBank/DDBJ whole genome shotgun (WGS) entry which is preliminary data.</text>
</comment>
<dbReference type="GO" id="GO:0016773">
    <property type="term" value="F:phosphotransferase activity, alcohol group as acceptor"/>
    <property type="evidence" value="ECO:0007669"/>
    <property type="project" value="InterPro"/>
</dbReference>
<protein>
    <submittedName>
        <fullName evidence="1">Aminoglycoside resistance protein</fullName>
    </submittedName>
</protein>
<keyword evidence="2" id="KW-1185">Reference proteome</keyword>
<name>A0A4Q2RT66_9ACTN</name>
<dbReference type="AlphaFoldDB" id="A0A4Q2RT66"/>
<dbReference type="GO" id="GO:0019748">
    <property type="term" value="P:secondary metabolic process"/>
    <property type="evidence" value="ECO:0007669"/>
    <property type="project" value="InterPro"/>
</dbReference>
<evidence type="ECO:0000313" key="2">
    <source>
        <dbReference type="Proteomes" id="UP000294071"/>
    </source>
</evidence>
<dbReference type="SUPFAM" id="SSF56112">
    <property type="entry name" value="Protein kinase-like (PK-like)"/>
    <property type="match status" value="1"/>
</dbReference>
<accession>A0A4Q2RT66</accession>
<dbReference type="Gene3D" id="1.10.510.10">
    <property type="entry name" value="Transferase(Phosphotransferase) domain 1"/>
    <property type="match status" value="1"/>
</dbReference>